<reference evidence="2 3" key="1">
    <citation type="submission" date="2020-08" db="EMBL/GenBank/DDBJ databases">
        <title>Genomic Encyclopedia of Type Strains, Phase IV (KMG-V): Genome sequencing to study the core and pangenomes of soil and plant-associated prokaryotes.</title>
        <authorList>
            <person name="Whitman W."/>
        </authorList>
    </citation>
    <scope>NUCLEOTIDE SEQUENCE [LARGE SCALE GENOMIC DNA]</scope>
    <source>
        <strain evidence="2 3">X5P2</strain>
    </source>
</reference>
<comment type="caution">
    <text evidence="2">The sequence shown here is derived from an EMBL/GenBank/DDBJ whole genome shotgun (WGS) entry which is preliminary data.</text>
</comment>
<dbReference type="InterPro" id="IPR011051">
    <property type="entry name" value="RmlC_Cupin_sf"/>
</dbReference>
<keyword evidence="3" id="KW-1185">Reference proteome</keyword>
<feature type="chain" id="PRO_5040726617" description="Cupin" evidence="1">
    <location>
        <begin position="28"/>
        <end position="174"/>
    </location>
</feature>
<evidence type="ECO:0000313" key="3">
    <source>
        <dbReference type="Proteomes" id="UP000535182"/>
    </source>
</evidence>
<dbReference type="Proteomes" id="UP000535182">
    <property type="component" value="Unassembled WGS sequence"/>
</dbReference>
<sequence>MPRRLQHLLFLTAVIALVLSQPLSVPATTPEGYKSTLLAVGRFGEINVSGYFPRGPAKERNEQLWTSLQQTKGPSDLYIQNNIWQPGGTTGWHTHPGHSLIIVTEGTVTEYGSDDPECRPHIYTQGMGFVDHGGDHIHLIRNESTVQASTIALQLIPQGTERRIDAPPPQNCHF</sequence>
<evidence type="ECO:0000313" key="2">
    <source>
        <dbReference type="EMBL" id="MBB5330263.1"/>
    </source>
</evidence>
<proteinExistence type="predicted"/>
<evidence type="ECO:0000256" key="1">
    <source>
        <dbReference type="SAM" id="SignalP"/>
    </source>
</evidence>
<gene>
    <name evidence="2" type="ORF">HDF14_003896</name>
</gene>
<keyword evidence="1" id="KW-0732">Signal</keyword>
<dbReference type="Gene3D" id="2.60.120.10">
    <property type="entry name" value="Jelly Rolls"/>
    <property type="match status" value="1"/>
</dbReference>
<organism evidence="2 3">
    <name type="scientific">Tunturiibacter gelidiferens</name>
    <dbReference type="NCBI Taxonomy" id="3069689"/>
    <lineage>
        <taxon>Bacteria</taxon>
        <taxon>Pseudomonadati</taxon>
        <taxon>Acidobacteriota</taxon>
        <taxon>Terriglobia</taxon>
        <taxon>Terriglobales</taxon>
        <taxon>Acidobacteriaceae</taxon>
        <taxon>Tunturiibacter</taxon>
    </lineage>
</organism>
<dbReference type="RefSeq" id="WP_183979546.1">
    <property type="nucleotide sequence ID" value="NZ_JACHEB010000009.1"/>
</dbReference>
<dbReference type="AlphaFoldDB" id="A0A9X0U5B9"/>
<name>A0A9X0U5B9_9BACT</name>
<dbReference type="InterPro" id="IPR014710">
    <property type="entry name" value="RmlC-like_jellyroll"/>
</dbReference>
<protein>
    <recommendedName>
        <fullName evidence="4">Cupin</fullName>
    </recommendedName>
</protein>
<evidence type="ECO:0008006" key="4">
    <source>
        <dbReference type="Google" id="ProtNLM"/>
    </source>
</evidence>
<feature type="signal peptide" evidence="1">
    <location>
        <begin position="1"/>
        <end position="27"/>
    </location>
</feature>
<dbReference type="EMBL" id="JACHEB010000009">
    <property type="protein sequence ID" value="MBB5330263.1"/>
    <property type="molecule type" value="Genomic_DNA"/>
</dbReference>
<dbReference type="SUPFAM" id="SSF51182">
    <property type="entry name" value="RmlC-like cupins"/>
    <property type="match status" value="1"/>
</dbReference>
<accession>A0A9X0U5B9</accession>